<accession>A0A3S0MRD6</accession>
<dbReference type="AlphaFoldDB" id="A0A3S0MRD6"/>
<organism evidence="1 2">
    <name type="scientific">Chlorobium phaeovibrioides</name>
    <dbReference type="NCBI Taxonomy" id="1094"/>
    <lineage>
        <taxon>Bacteria</taxon>
        <taxon>Pseudomonadati</taxon>
        <taxon>Chlorobiota</taxon>
        <taxon>Chlorobiia</taxon>
        <taxon>Chlorobiales</taxon>
        <taxon>Chlorobiaceae</taxon>
        <taxon>Chlorobium/Pelodictyon group</taxon>
        <taxon>Chlorobium</taxon>
    </lineage>
</organism>
<evidence type="ECO:0000313" key="1">
    <source>
        <dbReference type="EMBL" id="RTY39488.1"/>
    </source>
</evidence>
<dbReference type="Gene3D" id="2.40.420.20">
    <property type="match status" value="1"/>
</dbReference>
<sequence length="138" mass="13890">MSLKKTNIVFAALLTLLFAGCGGHESPAPQAASSPAETVSVEGLVAVRAVEGEGNGGYFVVPASAVFKEGAMTGVLVSGASGRIDVRWISAGHAVGSNVVVLAGLSEGELVVGSYDPALREGSTVTKSQAVTEEDQSK</sequence>
<dbReference type="PROSITE" id="PS51257">
    <property type="entry name" value="PROKAR_LIPOPROTEIN"/>
    <property type="match status" value="1"/>
</dbReference>
<dbReference type="RefSeq" id="WP_126383588.1">
    <property type="nucleotide sequence ID" value="NZ_RXYK01000002.1"/>
</dbReference>
<protein>
    <submittedName>
        <fullName evidence="1">Uncharacterized protein</fullName>
    </submittedName>
</protein>
<gene>
    <name evidence="1" type="ORF">EKD02_02090</name>
</gene>
<dbReference type="EMBL" id="RXYK01000002">
    <property type="protein sequence ID" value="RTY39488.1"/>
    <property type="molecule type" value="Genomic_DNA"/>
</dbReference>
<comment type="caution">
    <text evidence="1">The sequence shown here is derived from an EMBL/GenBank/DDBJ whole genome shotgun (WGS) entry which is preliminary data.</text>
</comment>
<proteinExistence type="predicted"/>
<reference evidence="1 2" key="1">
    <citation type="submission" date="2018-12" db="EMBL/GenBank/DDBJ databases">
        <authorList>
            <person name="Lunina O.N."/>
            <person name="Grouzdev D.S."/>
            <person name="Gorlenko V.M."/>
            <person name="Savvichev A.S."/>
        </authorList>
    </citation>
    <scope>NUCLEOTIDE SEQUENCE [LARGE SCALE GENOMIC DNA]</scope>
    <source>
        <strain evidence="1 2">BrKhr-17</strain>
    </source>
</reference>
<dbReference type="Proteomes" id="UP000279908">
    <property type="component" value="Unassembled WGS sequence"/>
</dbReference>
<name>A0A3S0MRD6_CHLPH</name>
<evidence type="ECO:0000313" key="2">
    <source>
        <dbReference type="Proteomes" id="UP000279908"/>
    </source>
</evidence>